<dbReference type="EMBL" id="CP022196">
    <property type="protein sequence ID" value="ATG46594.1"/>
    <property type="molecule type" value="Genomic_DNA"/>
</dbReference>
<sequence length="152" mass="16422">MGAVYFYHLTRAPLIETLATLAEKSLSAGWRVEVRGRSEEMLRGLDQALWLREGFLPHGMAGGPHDADQPVLLTTGTGGNKAACVMSVGGADLSAEEIAALDRACILFDGYDEAAVQHARVQWKTLTGAGAEAQYWSEESGRWEKKAESKKG</sequence>
<evidence type="ECO:0000313" key="2">
    <source>
        <dbReference type="Proteomes" id="UP000217935"/>
    </source>
</evidence>
<dbReference type="PANTHER" id="PTHR38767:SF1">
    <property type="entry name" value="DNA POLYMERASE III SUBUNIT CHI"/>
    <property type="match status" value="1"/>
</dbReference>
<dbReference type="OrthoDB" id="9795973at2"/>
<dbReference type="PANTHER" id="PTHR38767">
    <property type="entry name" value="DNA POLYMERASE III SUBUNIT CHI"/>
    <property type="match status" value="1"/>
</dbReference>
<name>A0A291G951_9RHOB</name>
<dbReference type="Proteomes" id="UP000217935">
    <property type="component" value="Chromosome"/>
</dbReference>
<dbReference type="InterPro" id="IPR036768">
    <property type="entry name" value="PolIII_chi_sf"/>
</dbReference>
<accession>A0A291G951</accession>
<dbReference type="GO" id="GO:0032298">
    <property type="term" value="P:positive regulation of DNA-templated DNA replication initiation"/>
    <property type="evidence" value="ECO:0007669"/>
    <property type="project" value="TreeGrafter"/>
</dbReference>
<reference evidence="1 2" key="1">
    <citation type="submission" date="2017-06" db="EMBL/GenBank/DDBJ databases">
        <title>Celeribacter sp. TSPH2 complete genome sequence.</title>
        <authorList>
            <person name="Woo J.-H."/>
            <person name="Kim H.-S."/>
        </authorList>
    </citation>
    <scope>NUCLEOTIDE SEQUENCE [LARGE SCALE GENOMIC DNA]</scope>
    <source>
        <strain evidence="1 2">TSPH2</strain>
    </source>
</reference>
<organism evidence="1 2">
    <name type="scientific">Celeribacter ethanolicus</name>
    <dbReference type="NCBI Taxonomy" id="1758178"/>
    <lineage>
        <taxon>Bacteria</taxon>
        <taxon>Pseudomonadati</taxon>
        <taxon>Pseudomonadota</taxon>
        <taxon>Alphaproteobacteria</taxon>
        <taxon>Rhodobacterales</taxon>
        <taxon>Roseobacteraceae</taxon>
        <taxon>Celeribacter</taxon>
    </lineage>
</organism>
<dbReference type="InterPro" id="IPR007459">
    <property type="entry name" value="DNA_pol3_chi"/>
</dbReference>
<dbReference type="SUPFAM" id="SSF102400">
    <property type="entry name" value="DNA polymerase III chi subunit"/>
    <property type="match status" value="1"/>
</dbReference>
<dbReference type="NCBIfam" id="NF004347">
    <property type="entry name" value="PRK05728.1-4"/>
    <property type="match status" value="1"/>
</dbReference>
<dbReference type="RefSeq" id="WP_096804837.1">
    <property type="nucleotide sequence ID" value="NZ_CP022196.1"/>
</dbReference>
<dbReference type="STRING" id="1758178.GCA_001550095_01663"/>
<dbReference type="Gene3D" id="3.40.50.10110">
    <property type="entry name" value="DNA polymerase III subunit chi"/>
    <property type="match status" value="1"/>
</dbReference>
<evidence type="ECO:0000313" key="1">
    <source>
        <dbReference type="EMBL" id="ATG46594.1"/>
    </source>
</evidence>
<dbReference type="KEGG" id="ceh:CEW89_02835"/>
<keyword evidence="2" id="KW-1185">Reference proteome</keyword>
<dbReference type="GO" id="GO:0003887">
    <property type="term" value="F:DNA-directed DNA polymerase activity"/>
    <property type="evidence" value="ECO:0007669"/>
    <property type="project" value="InterPro"/>
</dbReference>
<gene>
    <name evidence="1" type="ORF">CEW89_02835</name>
</gene>
<dbReference type="GO" id="GO:0003677">
    <property type="term" value="F:DNA binding"/>
    <property type="evidence" value="ECO:0007669"/>
    <property type="project" value="InterPro"/>
</dbReference>
<dbReference type="AlphaFoldDB" id="A0A291G951"/>
<dbReference type="GO" id="GO:0006260">
    <property type="term" value="P:DNA replication"/>
    <property type="evidence" value="ECO:0007669"/>
    <property type="project" value="InterPro"/>
</dbReference>
<protein>
    <submittedName>
        <fullName evidence="1">DNA polymerase III subunit chi</fullName>
    </submittedName>
</protein>
<proteinExistence type="predicted"/>
<dbReference type="Pfam" id="PF04364">
    <property type="entry name" value="DNA_pol3_chi"/>
    <property type="match status" value="1"/>
</dbReference>